<evidence type="ECO:0000313" key="3">
    <source>
        <dbReference type="EMBL" id="TKA31966.1"/>
    </source>
</evidence>
<dbReference type="InterPro" id="IPR057081">
    <property type="entry name" value="PH_N"/>
</dbReference>
<proteinExistence type="predicted"/>
<dbReference type="EMBL" id="NAJL01000006">
    <property type="protein sequence ID" value="TKA31966.1"/>
    <property type="molecule type" value="Genomic_DNA"/>
</dbReference>
<gene>
    <name evidence="3" type="ORF">B0A50_01211</name>
</gene>
<dbReference type="OrthoDB" id="5345571at2759"/>
<dbReference type="Pfam" id="PF23074">
    <property type="entry name" value="PH_FT_N"/>
    <property type="match status" value="1"/>
</dbReference>
<dbReference type="Proteomes" id="UP000308549">
    <property type="component" value="Unassembled WGS sequence"/>
</dbReference>
<dbReference type="Pfam" id="PF23076">
    <property type="entry name" value="PH_FT_C"/>
    <property type="match status" value="1"/>
</dbReference>
<evidence type="ECO:0000259" key="2">
    <source>
        <dbReference type="Pfam" id="PF23076"/>
    </source>
</evidence>
<evidence type="ECO:0000313" key="4">
    <source>
        <dbReference type="Proteomes" id="UP000308549"/>
    </source>
</evidence>
<reference evidence="3 4" key="1">
    <citation type="submission" date="2017-03" db="EMBL/GenBank/DDBJ databases">
        <title>Genomes of endolithic fungi from Antarctica.</title>
        <authorList>
            <person name="Coleine C."/>
            <person name="Masonjones S."/>
            <person name="Stajich J.E."/>
        </authorList>
    </citation>
    <scope>NUCLEOTIDE SEQUENCE [LARGE SCALE GENOMIC DNA]</scope>
    <source>
        <strain evidence="3 4">CCFEE 6315</strain>
    </source>
</reference>
<evidence type="ECO:0000259" key="1">
    <source>
        <dbReference type="Pfam" id="PF23074"/>
    </source>
</evidence>
<keyword evidence="4" id="KW-1185">Reference proteome</keyword>
<organism evidence="3 4">
    <name type="scientific">Salinomyces thailandicus</name>
    <dbReference type="NCBI Taxonomy" id="706561"/>
    <lineage>
        <taxon>Eukaryota</taxon>
        <taxon>Fungi</taxon>
        <taxon>Dikarya</taxon>
        <taxon>Ascomycota</taxon>
        <taxon>Pezizomycotina</taxon>
        <taxon>Dothideomycetes</taxon>
        <taxon>Dothideomycetidae</taxon>
        <taxon>Mycosphaerellales</taxon>
        <taxon>Teratosphaeriaceae</taxon>
        <taxon>Salinomyces</taxon>
    </lineage>
</organism>
<name>A0A4U0UBW0_9PEZI</name>
<sequence>MAGRPRALLTLATDAEEVASGLHVFRGRLVGHANRITAAIGRLFDISSLLRQLDRAQTDRDYAPSFHRIREDVDLPIPSLERTLRDVFDMFARSRTRSCDVVWEDLQHQMGHEEGIELPERLGLYYAFLRAQLEILGGGLPLSALLNFRNQIHALQDAQEAGNSRSRRPAMVESVAHIISLYPRFIGHSKSSTDDIPAPQFEMAITCEPFNGDQLWMRLYWRPPDGRARILIMAKDRYGEDLHYCMPVVNLKAIRDRSSIQLCRARRDGTYILWARLNFVIYERMVLFYSTFVAMKHQDQRQVPHGNLLDYLELSGEGGEHEVFGGEIKDGELRHALRLFKDRSSGVVRLEASALRGPMKDVPLWTAFITRYVGDPDWVCNERGGLVSLAAVRPPPYILHAGYQPPRRGTDEYLLHFTASEDARQFVESWTGLCRQPSPYR</sequence>
<protein>
    <submittedName>
        <fullName evidence="3">Uncharacterized protein</fullName>
    </submittedName>
</protein>
<dbReference type="InterPro" id="IPR057082">
    <property type="entry name" value="PH_C"/>
</dbReference>
<accession>A0A4U0UBW0</accession>
<feature type="domain" description="PH" evidence="1">
    <location>
        <begin position="209"/>
        <end position="302"/>
    </location>
</feature>
<comment type="caution">
    <text evidence="3">The sequence shown here is derived from an EMBL/GenBank/DDBJ whole genome shotgun (WGS) entry which is preliminary data.</text>
</comment>
<dbReference type="AlphaFoldDB" id="A0A4U0UBW0"/>
<feature type="domain" description="PH" evidence="2">
    <location>
        <begin position="322"/>
        <end position="433"/>
    </location>
</feature>